<name>A0A0F9J3L1_9ZZZZ</name>
<sequence length="97" mass="11069">GGTSALWGHTAFSNAVGAFKAEQSVAALKWNLEAYRRFPWDMQIRQQIILMLASLVVKEKKRVRLSLQAWKNACRISKTASPYHPLIKQTCNPERKK</sequence>
<protein>
    <submittedName>
        <fullName evidence="1">Uncharacterized protein</fullName>
    </submittedName>
</protein>
<proteinExistence type="predicted"/>
<feature type="non-terminal residue" evidence="1">
    <location>
        <position position="1"/>
    </location>
</feature>
<reference evidence="1" key="1">
    <citation type="journal article" date="2015" name="Nature">
        <title>Complex archaea that bridge the gap between prokaryotes and eukaryotes.</title>
        <authorList>
            <person name="Spang A."/>
            <person name="Saw J.H."/>
            <person name="Jorgensen S.L."/>
            <person name="Zaremba-Niedzwiedzka K."/>
            <person name="Martijn J."/>
            <person name="Lind A.E."/>
            <person name="van Eijk R."/>
            <person name="Schleper C."/>
            <person name="Guy L."/>
            <person name="Ettema T.J."/>
        </authorList>
    </citation>
    <scope>NUCLEOTIDE SEQUENCE</scope>
</reference>
<organism evidence="1">
    <name type="scientific">marine sediment metagenome</name>
    <dbReference type="NCBI Taxonomy" id="412755"/>
    <lineage>
        <taxon>unclassified sequences</taxon>
        <taxon>metagenomes</taxon>
        <taxon>ecological metagenomes</taxon>
    </lineage>
</organism>
<evidence type="ECO:0000313" key="1">
    <source>
        <dbReference type="EMBL" id="KKM64158.1"/>
    </source>
</evidence>
<dbReference type="EMBL" id="LAZR01010956">
    <property type="protein sequence ID" value="KKM64158.1"/>
    <property type="molecule type" value="Genomic_DNA"/>
</dbReference>
<dbReference type="AlphaFoldDB" id="A0A0F9J3L1"/>
<accession>A0A0F9J3L1</accession>
<gene>
    <name evidence="1" type="ORF">LCGC14_1504130</name>
</gene>
<comment type="caution">
    <text evidence="1">The sequence shown here is derived from an EMBL/GenBank/DDBJ whole genome shotgun (WGS) entry which is preliminary data.</text>
</comment>